<evidence type="ECO:0000313" key="2">
    <source>
        <dbReference type="EMBL" id="CAG9558962.1"/>
    </source>
</evidence>
<dbReference type="OrthoDB" id="8113850at2759"/>
<proteinExistence type="predicted"/>
<reference evidence="2" key="1">
    <citation type="submission" date="2021-09" db="EMBL/GenBank/DDBJ databases">
        <authorList>
            <person name="Martin H S."/>
        </authorList>
    </citation>
    <scope>NUCLEOTIDE SEQUENCE</scope>
</reference>
<keyword evidence="3" id="KW-1185">Reference proteome</keyword>
<evidence type="ECO:0000313" key="3">
    <source>
        <dbReference type="Proteomes" id="UP000789524"/>
    </source>
</evidence>
<comment type="caution">
    <text evidence="2">The sequence shown here is derived from an EMBL/GenBank/DDBJ whole genome shotgun (WGS) entry which is preliminary data.</text>
</comment>
<dbReference type="AlphaFoldDB" id="A0A8J2Q872"/>
<feature type="region of interest" description="Disordered" evidence="1">
    <location>
        <begin position="1"/>
        <end position="24"/>
    </location>
</feature>
<accession>A0A8J2Q872</accession>
<evidence type="ECO:0000256" key="1">
    <source>
        <dbReference type="SAM" id="MobiDB-lite"/>
    </source>
</evidence>
<dbReference type="Proteomes" id="UP000789524">
    <property type="component" value="Unassembled WGS sequence"/>
</dbReference>
<name>A0A8J2Q872_9NEOP</name>
<protein>
    <submittedName>
        <fullName evidence="2">(African queen) hypothetical protein</fullName>
    </submittedName>
</protein>
<sequence length="402" mass="45658">MRAKSVCLTQHPRSQHARNTRSADSLRCRFSDKQYFHKQPSSGQIKRPPKVSNVVVKGQKRKVIEKIPYNVSIQNLSIPIYADNPDSKHSTSDINNVKHPTKLIDNRNKYSNLKQAGEKKLCHTVCRKETENKLLLQISEAEQVTDFERILNSNAILWQRARGLVWRGSVAAHSPSASLLPRPRSLYSLRTVSQAYQKLFRQHEESLQQLIDKYRQETADERNKATTSLLENNWYENLQGLSEFYEDDQLLQKEIATITDRIIAEEIRGTNEQTTTRSNFSVNLAGLIDLQVNGEGVSPTFRDDLGPSPDVEREGCDDKEWPAPSMSANSDKRYLQNVSDLDCLVENLNTIQIVSDANVPTITFSNCCEARSQLDVPNNTEVVIHLTVPSIDSIQEARPPMM</sequence>
<dbReference type="EMBL" id="CAKASE010000043">
    <property type="protein sequence ID" value="CAG9558962.1"/>
    <property type="molecule type" value="Genomic_DNA"/>
</dbReference>
<feature type="compositionally biased region" description="Basic and acidic residues" evidence="1">
    <location>
        <begin position="301"/>
        <end position="321"/>
    </location>
</feature>
<feature type="region of interest" description="Disordered" evidence="1">
    <location>
        <begin position="298"/>
        <end position="328"/>
    </location>
</feature>
<gene>
    <name evidence="2" type="ORF">DCHRY22_LOCUS923</name>
</gene>
<organism evidence="2 3">
    <name type="scientific">Danaus chrysippus</name>
    <name type="common">African queen</name>
    <dbReference type="NCBI Taxonomy" id="151541"/>
    <lineage>
        <taxon>Eukaryota</taxon>
        <taxon>Metazoa</taxon>
        <taxon>Ecdysozoa</taxon>
        <taxon>Arthropoda</taxon>
        <taxon>Hexapoda</taxon>
        <taxon>Insecta</taxon>
        <taxon>Pterygota</taxon>
        <taxon>Neoptera</taxon>
        <taxon>Endopterygota</taxon>
        <taxon>Lepidoptera</taxon>
        <taxon>Glossata</taxon>
        <taxon>Ditrysia</taxon>
        <taxon>Papilionoidea</taxon>
        <taxon>Nymphalidae</taxon>
        <taxon>Danainae</taxon>
        <taxon>Danaini</taxon>
        <taxon>Danaina</taxon>
        <taxon>Danaus</taxon>
        <taxon>Anosia</taxon>
    </lineage>
</organism>